<reference evidence="3 4" key="1">
    <citation type="submission" date="2024-10" db="EMBL/GenBank/DDBJ databases">
        <authorList>
            <person name="Kim D."/>
        </authorList>
    </citation>
    <scope>NUCLEOTIDE SEQUENCE [LARGE SCALE GENOMIC DNA]</scope>
    <source>
        <strain evidence="3">BH-2024</strain>
    </source>
</reference>
<feature type="compositionally biased region" description="Basic and acidic residues" evidence="1">
    <location>
        <begin position="133"/>
        <end position="144"/>
    </location>
</feature>
<sequence length="220" mass="24201">MGGRDTSAKGGKRKQKKRRMGRRRRKVGEEDGALAIIGRGEEGRREMTAPPPPAEGQRPSSAVGHSQNAVTDRFFGVNNERAKKNDDDETPLLAKCTFLPCCSFFWSIWSFCFFFGLPSMLLPILRHGPALRARGDGGKGRGEATDGDDGTTDEAEGTAEAQRGEEGAGGGETEAMIRRKKSTEAANTNSRNKMHSQWPWQLPWPAARRETPRGKRTTNN</sequence>
<dbReference type="EMBL" id="JBICBT010000590">
    <property type="protein sequence ID" value="KAL3108438.1"/>
    <property type="molecule type" value="Genomic_DNA"/>
</dbReference>
<protein>
    <submittedName>
        <fullName evidence="3">Uncharacterized protein</fullName>
    </submittedName>
</protein>
<gene>
    <name evidence="3" type="ORF">niasHT_015360</name>
</gene>
<feature type="compositionally biased region" description="Polar residues" evidence="1">
    <location>
        <begin position="58"/>
        <end position="68"/>
    </location>
</feature>
<accession>A0ABD2KZW4</accession>
<keyword evidence="2" id="KW-0472">Membrane</keyword>
<feature type="region of interest" description="Disordered" evidence="1">
    <location>
        <begin position="1"/>
        <end position="68"/>
    </location>
</feature>
<dbReference type="AlphaFoldDB" id="A0ABD2KZW4"/>
<feature type="compositionally biased region" description="Acidic residues" evidence="1">
    <location>
        <begin position="145"/>
        <end position="157"/>
    </location>
</feature>
<evidence type="ECO:0000313" key="4">
    <source>
        <dbReference type="Proteomes" id="UP001620626"/>
    </source>
</evidence>
<evidence type="ECO:0000256" key="2">
    <source>
        <dbReference type="SAM" id="Phobius"/>
    </source>
</evidence>
<keyword evidence="2" id="KW-0812">Transmembrane</keyword>
<proteinExistence type="predicted"/>
<evidence type="ECO:0000313" key="3">
    <source>
        <dbReference type="EMBL" id="KAL3108438.1"/>
    </source>
</evidence>
<evidence type="ECO:0000256" key="1">
    <source>
        <dbReference type="SAM" id="MobiDB-lite"/>
    </source>
</evidence>
<organism evidence="3 4">
    <name type="scientific">Heterodera trifolii</name>
    <dbReference type="NCBI Taxonomy" id="157864"/>
    <lineage>
        <taxon>Eukaryota</taxon>
        <taxon>Metazoa</taxon>
        <taxon>Ecdysozoa</taxon>
        <taxon>Nematoda</taxon>
        <taxon>Chromadorea</taxon>
        <taxon>Rhabditida</taxon>
        <taxon>Tylenchina</taxon>
        <taxon>Tylenchomorpha</taxon>
        <taxon>Tylenchoidea</taxon>
        <taxon>Heteroderidae</taxon>
        <taxon>Heteroderinae</taxon>
        <taxon>Heterodera</taxon>
    </lineage>
</organism>
<keyword evidence="4" id="KW-1185">Reference proteome</keyword>
<feature type="compositionally biased region" description="Basic residues" evidence="1">
    <location>
        <begin position="10"/>
        <end position="26"/>
    </location>
</feature>
<keyword evidence="2" id="KW-1133">Transmembrane helix</keyword>
<name>A0ABD2KZW4_9BILA</name>
<feature type="transmembrane region" description="Helical" evidence="2">
    <location>
        <begin position="104"/>
        <end position="125"/>
    </location>
</feature>
<comment type="caution">
    <text evidence="3">The sequence shown here is derived from an EMBL/GenBank/DDBJ whole genome shotgun (WGS) entry which is preliminary data.</text>
</comment>
<feature type="region of interest" description="Disordered" evidence="1">
    <location>
        <begin position="132"/>
        <end position="220"/>
    </location>
</feature>
<dbReference type="Proteomes" id="UP001620626">
    <property type="component" value="Unassembled WGS sequence"/>
</dbReference>